<accession>B6IEI1</accession>
<dbReference type="RefSeq" id="XP_045097884.1">
    <property type="nucleotide sequence ID" value="XM_045240117.1"/>
</dbReference>
<keyword evidence="2" id="KW-1185">Reference proteome</keyword>
<reference evidence="1 2" key="1">
    <citation type="journal article" date="2003" name="PLoS Biol.">
        <title>The genome sequence of Caenorhabditis briggsae: a platform for comparative genomics.</title>
        <authorList>
            <person name="Stein L.D."/>
            <person name="Bao Z."/>
            <person name="Blasiar D."/>
            <person name="Blumenthal T."/>
            <person name="Brent M.R."/>
            <person name="Chen N."/>
            <person name="Chinwalla A."/>
            <person name="Clarke L."/>
            <person name="Clee C."/>
            <person name="Coghlan A."/>
            <person name="Coulson A."/>
            <person name="D'Eustachio P."/>
            <person name="Fitch D.H."/>
            <person name="Fulton L.A."/>
            <person name="Fulton R.E."/>
            <person name="Griffiths-Jones S."/>
            <person name="Harris T.W."/>
            <person name="Hillier L.W."/>
            <person name="Kamath R."/>
            <person name="Kuwabara P.E."/>
            <person name="Mardis E.R."/>
            <person name="Marra M.A."/>
            <person name="Miner T.L."/>
            <person name="Minx P."/>
            <person name="Mullikin J.C."/>
            <person name="Plumb R.W."/>
            <person name="Rogers J."/>
            <person name="Schein J.E."/>
            <person name="Sohrmann M."/>
            <person name="Spieth J."/>
            <person name="Stajich J.E."/>
            <person name="Wei C."/>
            <person name="Willey D."/>
            <person name="Wilson R.K."/>
            <person name="Durbin R."/>
            <person name="Waterston R.H."/>
        </authorList>
    </citation>
    <scope>NUCLEOTIDE SEQUENCE [LARGE SCALE GENOMIC DNA]</scope>
    <source>
        <strain evidence="1 2">AF16</strain>
    </source>
</reference>
<dbReference type="CTD" id="68919335"/>
<protein>
    <submittedName>
        <fullName evidence="1">Protein CBG27886</fullName>
    </submittedName>
</protein>
<proteinExistence type="predicted"/>
<sequence length="32" mass="3815">MSTKINIQTLPSKKIQNKSQRFWNTSHTQIKK</sequence>
<dbReference type="KEGG" id="cbr:CBG_27886"/>
<dbReference type="EMBL" id="HE601409">
    <property type="protein sequence ID" value="CAR98311.1"/>
    <property type="molecule type" value="Genomic_DNA"/>
</dbReference>
<evidence type="ECO:0000313" key="1">
    <source>
        <dbReference type="EMBL" id="CAR98311.1"/>
    </source>
</evidence>
<name>B6IEI1_CAEBR</name>
<evidence type="ECO:0000313" key="2">
    <source>
        <dbReference type="Proteomes" id="UP000008549"/>
    </source>
</evidence>
<dbReference type="InParanoid" id="B6IEI1"/>
<dbReference type="AlphaFoldDB" id="B6IEI1"/>
<gene>
    <name evidence="1" type="ORF">CBG27886</name>
    <name evidence="1" type="ORF">CBG_27886</name>
</gene>
<organism evidence="1 2">
    <name type="scientific">Caenorhabditis briggsae</name>
    <dbReference type="NCBI Taxonomy" id="6238"/>
    <lineage>
        <taxon>Eukaryota</taxon>
        <taxon>Metazoa</taxon>
        <taxon>Ecdysozoa</taxon>
        <taxon>Nematoda</taxon>
        <taxon>Chromadorea</taxon>
        <taxon>Rhabditida</taxon>
        <taxon>Rhabditina</taxon>
        <taxon>Rhabditomorpha</taxon>
        <taxon>Rhabditoidea</taxon>
        <taxon>Rhabditidae</taxon>
        <taxon>Peloderinae</taxon>
        <taxon>Caenorhabditis</taxon>
    </lineage>
</organism>
<reference evidence="1 2" key="2">
    <citation type="journal article" date="2011" name="PLoS Genet.">
        <title>Caenorhabditis briggsae recombinant inbred line genotypes reveal inter-strain incompatibility and the evolution of recombination.</title>
        <authorList>
            <person name="Ross J.A."/>
            <person name="Koboldt D.C."/>
            <person name="Staisch J.E."/>
            <person name="Chamberlin H.M."/>
            <person name="Gupta B.P."/>
            <person name="Miller R.D."/>
            <person name="Baird S.E."/>
            <person name="Haag E.S."/>
        </authorList>
    </citation>
    <scope>NUCLEOTIDE SEQUENCE [LARGE SCALE GENOMIC DNA]</scope>
    <source>
        <strain evidence="1 2">AF16</strain>
    </source>
</reference>
<dbReference type="GeneID" id="68919335"/>
<dbReference type="HOGENOM" id="CLU_3392698_0_0_1"/>
<dbReference type="Proteomes" id="UP000008549">
    <property type="component" value="Unassembled WGS sequence"/>
</dbReference>